<dbReference type="Pfam" id="PF00202">
    <property type="entry name" value="Aminotran_3"/>
    <property type="match status" value="1"/>
</dbReference>
<evidence type="ECO:0000313" key="3">
    <source>
        <dbReference type="EMBL" id="CAB5040571.1"/>
    </source>
</evidence>
<dbReference type="GO" id="GO:0008483">
    <property type="term" value="F:transaminase activity"/>
    <property type="evidence" value="ECO:0007669"/>
    <property type="project" value="InterPro"/>
</dbReference>
<organism evidence="3">
    <name type="scientific">freshwater metagenome</name>
    <dbReference type="NCBI Taxonomy" id="449393"/>
    <lineage>
        <taxon>unclassified sequences</taxon>
        <taxon>metagenomes</taxon>
        <taxon>ecological metagenomes</taxon>
    </lineage>
</organism>
<dbReference type="GO" id="GO:0030170">
    <property type="term" value="F:pyridoxal phosphate binding"/>
    <property type="evidence" value="ECO:0007669"/>
    <property type="project" value="InterPro"/>
</dbReference>
<dbReference type="InterPro" id="IPR005814">
    <property type="entry name" value="Aminotrans_3"/>
</dbReference>
<gene>
    <name evidence="3" type="ORF">UFOPK4237_01165</name>
</gene>
<dbReference type="EMBL" id="CAFBPZ010000083">
    <property type="protein sequence ID" value="CAB5040571.1"/>
    <property type="molecule type" value="Genomic_DNA"/>
</dbReference>
<dbReference type="AlphaFoldDB" id="A0A6J7SHQ4"/>
<evidence type="ECO:0000256" key="2">
    <source>
        <dbReference type="ARBA" id="ARBA00022898"/>
    </source>
</evidence>
<dbReference type="InterPro" id="IPR015422">
    <property type="entry name" value="PyrdxlP-dep_Trfase_small"/>
</dbReference>
<dbReference type="PANTHER" id="PTHR43713">
    <property type="entry name" value="GLUTAMATE-1-SEMIALDEHYDE 2,1-AMINOMUTASE"/>
    <property type="match status" value="1"/>
</dbReference>
<evidence type="ECO:0000256" key="1">
    <source>
        <dbReference type="ARBA" id="ARBA00001933"/>
    </source>
</evidence>
<dbReference type="SUPFAM" id="SSF53383">
    <property type="entry name" value="PLP-dependent transferases"/>
    <property type="match status" value="1"/>
</dbReference>
<dbReference type="PANTHER" id="PTHR43713:SF3">
    <property type="entry name" value="GLUTAMATE-1-SEMIALDEHYDE 2,1-AMINOMUTASE 1, CHLOROPLASTIC-RELATED"/>
    <property type="match status" value="1"/>
</dbReference>
<protein>
    <submittedName>
        <fullName evidence="3">Unannotated protein</fullName>
    </submittedName>
</protein>
<dbReference type="InterPro" id="IPR015424">
    <property type="entry name" value="PyrdxlP-dep_Trfase"/>
</dbReference>
<keyword evidence="2" id="KW-0663">Pyridoxal phosphate</keyword>
<proteinExistence type="predicted"/>
<dbReference type="Gene3D" id="3.90.1150.10">
    <property type="entry name" value="Aspartate Aminotransferase, domain 1"/>
    <property type="match status" value="1"/>
</dbReference>
<name>A0A6J7SHQ4_9ZZZZ</name>
<comment type="cofactor">
    <cofactor evidence="1">
        <name>pyridoxal 5'-phosphate</name>
        <dbReference type="ChEBI" id="CHEBI:597326"/>
    </cofactor>
</comment>
<sequence>MPSRLERYAKSIDYLARAEAVIPLGAQTFSKSRTQYPVGAAPFFAVRSQGSHTWDIDGNEYVDLVSSLGAVALGYGDEEINEAVVKQLRDGTTLSLSHPIEAEVAERLVDLIPCAEKVRFAKNGSDATSAAIRLARAFTGRDHIIVCGYHGWQDWYIGSTTMNLGVPEQTRSLTHSVIYNDLEDLTNMITSLEGQVAALIMEPMTAQWPAENYLQEVRRITQEHGIVLVFDEMLTGFRFAAGGAQEYFGVTPDLAAFGKALANGFPLSAIVGRADILDVMPKIFFSGTFGGETLSLAAAKVVLDRMATGVPIKQLASIGSTLLDKIEKQRAPESKTFLSFSGHPAWVFQQWQIDDAELLAQAKTLLLQELLLRGVLVLNTHDVTTAFSNNDLDLVANAYAESLSIVGDGLASNDMLDRLHCEPIRPLFKVRA</sequence>
<reference evidence="3" key="1">
    <citation type="submission" date="2020-05" db="EMBL/GenBank/DDBJ databases">
        <authorList>
            <person name="Chiriac C."/>
            <person name="Salcher M."/>
            <person name="Ghai R."/>
            <person name="Kavagutti S V."/>
        </authorList>
    </citation>
    <scope>NUCLEOTIDE SEQUENCE</scope>
</reference>
<accession>A0A6J7SHQ4</accession>
<dbReference type="InterPro" id="IPR015421">
    <property type="entry name" value="PyrdxlP-dep_Trfase_major"/>
</dbReference>
<dbReference type="Gene3D" id="3.40.640.10">
    <property type="entry name" value="Type I PLP-dependent aspartate aminotransferase-like (Major domain)"/>
    <property type="match status" value="1"/>
</dbReference>